<gene>
    <name evidence="2" type="primary">rsfS</name>
    <name evidence="3" type="ORF">CA2015_3356</name>
</gene>
<dbReference type="InterPro" id="IPR043519">
    <property type="entry name" value="NT_sf"/>
</dbReference>
<dbReference type="Proteomes" id="UP000036520">
    <property type="component" value="Chromosome"/>
</dbReference>
<dbReference type="PANTHER" id="PTHR21043:SF0">
    <property type="entry name" value="MITOCHONDRIAL ASSEMBLY OF RIBOSOMAL LARGE SUBUNIT PROTEIN 1"/>
    <property type="match status" value="1"/>
</dbReference>
<dbReference type="KEGG" id="camu:CA2015_3356"/>
<reference evidence="3 4" key="1">
    <citation type="submission" date="2015-07" db="EMBL/GenBank/DDBJ databases">
        <authorList>
            <person name="Kim K.M."/>
        </authorList>
    </citation>
    <scope>NUCLEOTIDE SEQUENCE [LARGE SCALE GENOMIC DNA]</scope>
    <source>
        <strain evidence="3 4">KCTC 12363</strain>
    </source>
</reference>
<dbReference type="OrthoDB" id="9793681at2"/>
<sequence length="117" mass="13463">MTAEELCKVIVKGMEDKKASDIVMMDLRDIFSTMTDFFVICSATSDTQVDGISNAIEEEVYKANKEKPWMSEGKSTSQWVLLDYVNVVVHVFLKDKREFYQLEELWGDAKITKINPQ</sequence>
<dbReference type="GO" id="GO:0042256">
    <property type="term" value="P:cytosolic ribosome assembly"/>
    <property type="evidence" value="ECO:0007669"/>
    <property type="project" value="UniProtKB-UniRule"/>
</dbReference>
<accession>A0A0H4PE51</accession>
<dbReference type="PATRIC" id="fig|320787.5.peg.3667"/>
<protein>
    <recommendedName>
        <fullName evidence="2">Ribosomal silencing factor RsfS</fullName>
    </recommendedName>
</protein>
<comment type="function">
    <text evidence="2">Functions as a ribosomal silencing factor. Interacts with ribosomal protein uL14 (rplN), blocking formation of intersubunit bridge B8. Prevents association of the 30S and 50S ribosomal subunits and the formation of functional ribosomes, thus repressing translation.</text>
</comment>
<dbReference type="GO" id="GO:0090071">
    <property type="term" value="P:negative regulation of ribosome biogenesis"/>
    <property type="evidence" value="ECO:0007669"/>
    <property type="project" value="UniProtKB-UniRule"/>
</dbReference>
<keyword evidence="2" id="KW-0810">Translation regulation</keyword>
<evidence type="ECO:0000313" key="3">
    <source>
        <dbReference type="EMBL" id="AKP52746.1"/>
    </source>
</evidence>
<organism evidence="3 4">
    <name type="scientific">Cyclobacterium amurskyense</name>
    <dbReference type="NCBI Taxonomy" id="320787"/>
    <lineage>
        <taxon>Bacteria</taxon>
        <taxon>Pseudomonadati</taxon>
        <taxon>Bacteroidota</taxon>
        <taxon>Cytophagia</taxon>
        <taxon>Cytophagales</taxon>
        <taxon>Cyclobacteriaceae</taxon>
        <taxon>Cyclobacterium</taxon>
    </lineage>
</organism>
<comment type="similarity">
    <text evidence="1 2">Belongs to the Iojap/RsfS family.</text>
</comment>
<dbReference type="InterPro" id="IPR004394">
    <property type="entry name" value="Iojap/RsfS/C7orf30"/>
</dbReference>
<dbReference type="SUPFAM" id="SSF81301">
    <property type="entry name" value="Nucleotidyltransferase"/>
    <property type="match status" value="1"/>
</dbReference>
<evidence type="ECO:0000313" key="4">
    <source>
        <dbReference type="Proteomes" id="UP000036520"/>
    </source>
</evidence>
<dbReference type="NCBIfam" id="TIGR00090">
    <property type="entry name" value="rsfS_iojap_ybeB"/>
    <property type="match status" value="1"/>
</dbReference>
<dbReference type="HAMAP" id="MF_01477">
    <property type="entry name" value="Iojap_RsfS"/>
    <property type="match status" value="1"/>
</dbReference>
<dbReference type="Gene3D" id="3.30.460.10">
    <property type="entry name" value="Beta Polymerase, domain 2"/>
    <property type="match status" value="1"/>
</dbReference>
<dbReference type="EMBL" id="CP012040">
    <property type="protein sequence ID" value="AKP52746.1"/>
    <property type="molecule type" value="Genomic_DNA"/>
</dbReference>
<evidence type="ECO:0000256" key="2">
    <source>
        <dbReference type="HAMAP-Rule" id="MF_01477"/>
    </source>
</evidence>
<proteinExistence type="inferred from homology"/>
<evidence type="ECO:0000256" key="1">
    <source>
        <dbReference type="ARBA" id="ARBA00010574"/>
    </source>
</evidence>
<comment type="subcellular location">
    <subcellularLocation>
        <location evidence="2">Cytoplasm</location>
    </subcellularLocation>
</comment>
<dbReference type="Pfam" id="PF02410">
    <property type="entry name" value="RsfS"/>
    <property type="match status" value="1"/>
</dbReference>
<keyword evidence="2" id="KW-0963">Cytoplasm</keyword>
<keyword evidence="2" id="KW-0678">Repressor</keyword>
<dbReference type="GO" id="GO:0005737">
    <property type="term" value="C:cytoplasm"/>
    <property type="evidence" value="ECO:0007669"/>
    <property type="project" value="UniProtKB-SubCell"/>
</dbReference>
<name>A0A0H4PE51_9BACT</name>
<dbReference type="PANTHER" id="PTHR21043">
    <property type="entry name" value="IOJAP SUPERFAMILY ORTHOLOG"/>
    <property type="match status" value="1"/>
</dbReference>
<comment type="subunit">
    <text evidence="2">Interacts with ribosomal protein uL14 (rplN).</text>
</comment>
<keyword evidence="4" id="KW-1185">Reference proteome</keyword>
<dbReference type="STRING" id="320787.CA2015_3356"/>
<dbReference type="GO" id="GO:0043023">
    <property type="term" value="F:ribosomal large subunit binding"/>
    <property type="evidence" value="ECO:0007669"/>
    <property type="project" value="TreeGrafter"/>
</dbReference>
<dbReference type="GO" id="GO:0017148">
    <property type="term" value="P:negative regulation of translation"/>
    <property type="evidence" value="ECO:0007669"/>
    <property type="project" value="UniProtKB-UniRule"/>
</dbReference>
<dbReference type="RefSeq" id="WP_048642933.1">
    <property type="nucleotide sequence ID" value="NZ_CAXBGM010000092.1"/>
</dbReference>
<dbReference type="AlphaFoldDB" id="A0A0H4PE51"/>